<name>A0A820T4K4_9BILA</name>
<reference evidence="2" key="1">
    <citation type="submission" date="2021-02" db="EMBL/GenBank/DDBJ databases">
        <authorList>
            <person name="Nowell W R."/>
        </authorList>
    </citation>
    <scope>NUCLEOTIDE SEQUENCE</scope>
</reference>
<comment type="caution">
    <text evidence="2">The sequence shown here is derived from an EMBL/GenBank/DDBJ whole genome shotgun (WGS) entry which is preliminary data.</text>
</comment>
<accession>A0A820T4K4</accession>
<protein>
    <submittedName>
        <fullName evidence="2">Uncharacterized protein</fullName>
    </submittedName>
</protein>
<feature type="region of interest" description="Disordered" evidence="1">
    <location>
        <begin position="1"/>
        <end position="20"/>
    </location>
</feature>
<dbReference type="EMBL" id="CAJOAY010036892">
    <property type="protein sequence ID" value="CAF4460311.1"/>
    <property type="molecule type" value="Genomic_DNA"/>
</dbReference>
<evidence type="ECO:0000256" key="1">
    <source>
        <dbReference type="SAM" id="MobiDB-lite"/>
    </source>
</evidence>
<proteinExistence type="predicted"/>
<organism evidence="2 3">
    <name type="scientific">Adineta steineri</name>
    <dbReference type="NCBI Taxonomy" id="433720"/>
    <lineage>
        <taxon>Eukaryota</taxon>
        <taxon>Metazoa</taxon>
        <taxon>Spiralia</taxon>
        <taxon>Gnathifera</taxon>
        <taxon>Rotifera</taxon>
        <taxon>Eurotatoria</taxon>
        <taxon>Bdelloidea</taxon>
        <taxon>Adinetida</taxon>
        <taxon>Adinetidae</taxon>
        <taxon>Adineta</taxon>
    </lineage>
</organism>
<feature type="non-terminal residue" evidence="2">
    <location>
        <position position="1"/>
    </location>
</feature>
<dbReference type="Proteomes" id="UP000663881">
    <property type="component" value="Unassembled WGS sequence"/>
</dbReference>
<sequence length="20" mass="2069">PGLAKEQNRSCGYSGYPKGG</sequence>
<gene>
    <name evidence="2" type="ORF">OKA104_LOCUS54653</name>
</gene>
<evidence type="ECO:0000313" key="2">
    <source>
        <dbReference type="EMBL" id="CAF4460311.1"/>
    </source>
</evidence>
<evidence type="ECO:0000313" key="3">
    <source>
        <dbReference type="Proteomes" id="UP000663881"/>
    </source>
</evidence>
<dbReference type="AlphaFoldDB" id="A0A820T4K4"/>